<dbReference type="Proteomes" id="UP001359559">
    <property type="component" value="Unassembled WGS sequence"/>
</dbReference>
<reference evidence="2 3" key="1">
    <citation type="submission" date="2024-01" db="EMBL/GenBank/DDBJ databases">
        <title>The genomes of 5 underutilized Papilionoideae crops provide insights into root nodulation and disease resistance.</title>
        <authorList>
            <person name="Yuan L."/>
        </authorList>
    </citation>
    <scope>NUCLEOTIDE SEQUENCE [LARGE SCALE GENOMIC DNA]</scope>
    <source>
        <strain evidence="2">LY-2023</strain>
        <tissue evidence="2">Leaf</tissue>
    </source>
</reference>
<organism evidence="2 3">
    <name type="scientific">Clitoria ternatea</name>
    <name type="common">Butterfly pea</name>
    <dbReference type="NCBI Taxonomy" id="43366"/>
    <lineage>
        <taxon>Eukaryota</taxon>
        <taxon>Viridiplantae</taxon>
        <taxon>Streptophyta</taxon>
        <taxon>Embryophyta</taxon>
        <taxon>Tracheophyta</taxon>
        <taxon>Spermatophyta</taxon>
        <taxon>Magnoliopsida</taxon>
        <taxon>eudicotyledons</taxon>
        <taxon>Gunneridae</taxon>
        <taxon>Pentapetalae</taxon>
        <taxon>rosids</taxon>
        <taxon>fabids</taxon>
        <taxon>Fabales</taxon>
        <taxon>Fabaceae</taxon>
        <taxon>Papilionoideae</taxon>
        <taxon>50 kb inversion clade</taxon>
        <taxon>NPAAA clade</taxon>
        <taxon>indigoferoid/millettioid clade</taxon>
        <taxon>Phaseoleae</taxon>
        <taxon>Clitoria</taxon>
    </lineage>
</organism>
<accession>A0AAN9I2K5</accession>
<dbReference type="InterPro" id="IPR053342">
    <property type="entry name" value="Exosome_cofactor/PTGS_suppr"/>
</dbReference>
<feature type="region of interest" description="Disordered" evidence="1">
    <location>
        <begin position="1"/>
        <end position="87"/>
    </location>
</feature>
<dbReference type="EMBL" id="JAYKXN010000008">
    <property type="protein sequence ID" value="KAK7265103.1"/>
    <property type="molecule type" value="Genomic_DNA"/>
</dbReference>
<protein>
    <submittedName>
        <fullName evidence="2">Uncharacterized protein</fullName>
    </submittedName>
</protein>
<feature type="compositionally biased region" description="Basic residues" evidence="1">
    <location>
        <begin position="7"/>
        <end position="28"/>
    </location>
</feature>
<dbReference type="AlphaFoldDB" id="A0AAN9I2K5"/>
<dbReference type="PANTHER" id="PTHR37260:SF2">
    <property type="entry name" value="PROTEIN ECERIFERUM 16"/>
    <property type="match status" value="1"/>
</dbReference>
<name>A0AAN9I2K5_CLITE</name>
<sequence>MDVKALAKSKRSHTQHHNKKGHHSHKVKAPSPSSSSSPASNDSAKHPSGTQQLNDDKKPRRSRFQGSSTLPNNWDRYEEEEELESGSEIASKNVDVALPKSKGADFRHLVAEAQSYAETSLEGFLSLDDLLPGEFGEGLCSMLVVRGEGIVSWVGDDNFVVEDRTSGNPEASFMSLNLHALAESLDKVDLSKRLFIESDLLPSELCVEELAVDVNEEHQELEAKEHSELANRMSKELSSDDFAAEDQFTSSSSSSRIHAGSTFALSNNSLVPVINAKVEFQQVGNSGKNKAFILNSEAMRGRDTTFEAVTAEEELDMLLDSLSETKILHSPGFKSNTTFLVSLGVSSVFPPQISKKDPAPSQTAIISASLDDALDDLLDETSSLMNPNVFVRPQEEKPIHHSIPSSSHSGSKSKVLDDFDSLFDTL</sequence>
<evidence type="ECO:0000256" key="1">
    <source>
        <dbReference type="SAM" id="MobiDB-lite"/>
    </source>
</evidence>
<feature type="compositionally biased region" description="Low complexity" evidence="1">
    <location>
        <begin position="29"/>
        <end position="42"/>
    </location>
</feature>
<dbReference type="PANTHER" id="PTHR37260">
    <property type="entry name" value="PHOSPHORELAY PROTEIN"/>
    <property type="match status" value="1"/>
</dbReference>
<proteinExistence type="predicted"/>
<evidence type="ECO:0000313" key="2">
    <source>
        <dbReference type="EMBL" id="KAK7265103.1"/>
    </source>
</evidence>
<gene>
    <name evidence="2" type="ORF">RJT34_32719</name>
</gene>
<keyword evidence="3" id="KW-1185">Reference proteome</keyword>
<comment type="caution">
    <text evidence="2">The sequence shown here is derived from an EMBL/GenBank/DDBJ whole genome shotgun (WGS) entry which is preliminary data.</text>
</comment>
<evidence type="ECO:0000313" key="3">
    <source>
        <dbReference type="Proteomes" id="UP001359559"/>
    </source>
</evidence>